<evidence type="ECO:0000256" key="7">
    <source>
        <dbReference type="ARBA" id="ARBA00022723"/>
    </source>
</evidence>
<comment type="cofactor">
    <cofactor evidence="2">
        <name>Mg(2+)</name>
        <dbReference type="ChEBI" id="CHEBI:18420"/>
    </cofactor>
</comment>
<evidence type="ECO:0000256" key="6">
    <source>
        <dbReference type="ARBA" id="ARBA00022679"/>
    </source>
</evidence>
<dbReference type="PANTHER" id="PTHR43825">
    <property type="entry name" value="PYRUVATE DEHYDROGENASE E1 COMPONENT"/>
    <property type="match status" value="1"/>
</dbReference>
<dbReference type="Proteomes" id="UP000298602">
    <property type="component" value="Chromosome"/>
</dbReference>
<evidence type="ECO:0000313" key="12">
    <source>
        <dbReference type="Proteomes" id="UP000298602"/>
    </source>
</evidence>
<dbReference type="CDD" id="cd02012">
    <property type="entry name" value="TPP_TK"/>
    <property type="match status" value="1"/>
</dbReference>
<evidence type="ECO:0000256" key="5">
    <source>
        <dbReference type="ARBA" id="ARBA00011738"/>
    </source>
</evidence>
<reference evidence="11 12" key="1">
    <citation type="submission" date="2019-05" db="EMBL/GenBank/DDBJ databases">
        <title>The Complete Genome Sequence of the n-alkane-degrading Desulfoglaeba alkanexedens ALDC reveals multiple alkylsuccinate synthase gene clusters.</title>
        <authorList>
            <person name="Callaghan A.V."/>
            <person name="Davidova I.A."/>
            <person name="Duncan K.E."/>
            <person name="Morris B."/>
            <person name="McInerney M.J."/>
        </authorList>
    </citation>
    <scope>NUCLEOTIDE SEQUENCE [LARGE SCALE GENOMIC DNA]</scope>
    <source>
        <strain evidence="11 12">ALDC</strain>
    </source>
</reference>
<evidence type="ECO:0000313" key="11">
    <source>
        <dbReference type="EMBL" id="QCQ23128.1"/>
    </source>
</evidence>
<dbReference type="InterPro" id="IPR005474">
    <property type="entry name" value="Transketolase_N"/>
</dbReference>
<keyword evidence="6 11" id="KW-0808">Transferase</keyword>
<keyword evidence="12" id="KW-1185">Reference proteome</keyword>
<comment type="similarity">
    <text evidence="4">Belongs to the transketolase family.</text>
</comment>
<evidence type="ECO:0000259" key="10">
    <source>
        <dbReference type="SMART" id="SM00861"/>
    </source>
</evidence>
<name>A0A4P8L575_9BACT</name>
<keyword evidence="9" id="KW-0786">Thiamine pyrophosphate</keyword>
<evidence type="ECO:0000256" key="4">
    <source>
        <dbReference type="ARBA" id="ARBA00007131"/>
    </source>
</evidence>
<dbReference type="GO" id="GO:0004802">
    <property type="term" value="F:transketolase activity"/>
    <property type="evidence" value="ECO:0007669"/>
    <property type="project" value="UniProtKB-EC"/>
</dbReference>
<keyword evidence="7" id="KW-0479">Metal-binding</keyword>
<dbReference type="InterPro" id="IPR033248">
    <property type="entry name" value="Transketolase_C"/>
</dbReference>
<evidence type="ECO:0000256" key="2">
    <source>
        <dbReference type="ARBA" id="ARBA00001946"/>
    </source>
</evidence>
<dbReference type="GO" id="GO:0046872">
    <property type="term" value="F:metal ion binding"/>
    <property type="evidence" value="ECO:0007669"/>
    <property type="project" value="UniProtKB-KW"/>
</dbReference>
<evidence type="ECO:0000256" key="3">
    <source>
        <dbReference type="ARBA" id="ARBA00001964"/>
    </source>
</evidence>
<comment type="cofactor">
    <cofactor evidence="1">
        <name>Mn(2+)</name>
        <dbReference type="ChEBI" id="CHEBI:29035"/>
    </cofactor>
</comment>
<dbReference type="AlphaFoldDB" id="A0A4P8L575"/>
<evidence type="ECO:0000256" key="9">
    <source>
        <dbReference type="ARBA" id="ARBA00023052"/>
    </source>
</evidence>
<dbReference type="SUPFAM" id="SSF52518">
    <property type="entry name" value="Thiamin diphosphate-binding fold (THDP-binding)"/>
    <property type="match status" value="2"/>
</dbReference>
<dbReference type="InterPro" id="IPR009014">
    <property type="entry name" value="Transketo_C/PFOR_II"/>
</dbReference>
<dbReference type="InterPro" id="IPR005475">
    <property type="entry name" value="Transketolase-like_Pyr-bd"/>
</dbReference>
<dbReference type="RefSeq" id="WP_137425408.1">
    <property type="nucleotide sequence ID" value="NZ_CP040098.1"/>
</dbReference>
<dbReference type="SMART" id="SM00861">
    <property type="entry name" value="Transket_pyr"/>
    <property type="match status" value="1"/>
</dbReference>
<dbReference type="Pfam" id="PF00456">
    <property type="entry name" value="Transketolase_N"/>
    <property type="match status" value="1"/>
</dbReference>
<dbReference type="FunFam" id="3.40.50.970:FF:000129">
    <property type="entry name" value="Transketolase"/>
    <property type="match status" value="1"/>
</dbReference>
<dbReference type="CDD" id="cd07033">
    <property type="entry name" value="TPP_PYR_DXS_TK_like"/>
    <property type="match status" value="1"/>
</dbReference>
<dbReference type="GO" id="GO:0019682">
    <property type="term" value="P:glyceraldehyde-3-phosphate metabolic process"/>
    <property type="evidence" value="ECO:0007669"/>
    <property type="project" value="UniProtKB-ARBA"/>
</dbReference>
<dbReference type="InterPro" id="IPR051157">
    <property type="entry name" value="PDH/Transketolase"/>
</dbReference>
<dbReference type="GO" id="GO:0005737">
    <property type="term" value="C:cytoplasm"/>
    <property type="evidence" value="ECO:0007669"/>
    <property type="project" value="UniProtKB-ARBA"/>
</dbReference>
<comment type="subunit">
    <text evidence="5">Homodimer.</text>
</comment>
<dbReference type="KEGG" id="dax:FDQ92_13680"/>
<dbReference type="SUPFAM" id="SSF52922">
    <property type="entry name" value="TK C-terminal domain-like"/>
    <property type="match status" value="1"/>
</dbReference>
<gene>
    <name evidence="11" type="ORF">FDQ92_13680</name>
</gene>
<dbReference type="Gene3D" id="3.40.50.970">
    <property type="match status" value="2"/>
</dbReference>
<evidence type="ECO:0000256" key="1">
    <source>
        <dbReference type="ARBA" id="ARBA00001936"/>
    </source>
</evidence>
<protein>
    <submittedName>
        <fullName evidence="11">Transketolase</fullName>
        <ecNumber evidence="11">2.2.1.1</ecNumber>
    </submittedName>
</protein>
<dbReference type="EC" id="2.2.1.1" evidence="11"/>
<dbReference type="InterPro" id="IPR029061">
    <property type="entry name" value="THDP-binding"/>
</dbReference>
<keyword evidence="8" id="KW-0460">Magnesium</keyword>
<dbReference type="Gene3D" id="3.40.50.920">
    <property type="match status" value="1"/>
</dbReference>
<feature type="domain" description="Transketolase-like pyrimidine-binding" evidence="10">
    <location>
        <begin position="330"/>
        <end position="499"/>
    </location>
</feature>
<accession>A0A4P8L575</accession>
<dbReference type="Pfam" id="PF02779">
    <property type="entry name" value="Transket_pyr"/>
    <property type="match status" value="1"/>
</dbReference>
<proteinExistence type="inferred from homology"/>
<dbReference type="PROSITE" id="PS00801">
    <property type="entry name" value="TRANSKETOLASE_1"/>
    <property type="match status" value="1"/>
</dbReference>
<evidence type="ECO:0000256" key="8">
    <source>
        <dbReference type="ARBA" id="ARBA00022842"/>
    </source>
</evidence>
<dbReference type="NCBIfam" id="NF004556">
    <property type="entry name" value="PRK05899.2-2"/>
    <property type="match status" value="1"/>
</dbReference>
<organism evidence="11 12">
    <name type="scientific">Desulfoglaeba alkanexedens ALDC</name>
    <dbReference type="NCBI Taxonomy" id="980445"/>
    <lineage>
        <taxon>Bacteria</taxon>
        <taxon>Pseudomonadati</taxon>
        <taxon>Thermodesulfobacteriota</taxon>
        <taxon>Syntrophobacteria</taxon>
        <taxon>Syntrophobacterales</taxon>
        <taxon>Syntrophobacteraceae</taxon>
        <taxon>Desulfoglaeba</taxon>
    </lineage>
</organism>
<dbReference type="OrthoDB" id="8732661at2"/>
<reference evidence="11 12" key="2">
    <citation type="submission" date="2019-05" db="EMBL/GenBank/DDBJ databases">
        <authorList>
            <person name="Suflita J.M."/>
            <person name="Marks C.R."/>
        </authorList>
    </citation>
    <scope>NUCLEOTIDE SEQUENCE [LARGE SCALE GENOMIC DNA]</scope>
    <source>
        <strain evidence="11 12">ALDC</strain>
    </source>
</reference>
<dbReference type="EMBL" id="CP040098">
    <property type="protein sequence ID" value="QCQ23128.1"/>
    <property type="molecule type" value="Genomic_DNA"/>
</dbReference>
<dbReference type="InterPro" id="IPR049557">
    <property type="entry name" value="Transketolase_CS"/>
</dbReference>
<dbReference type="PANTHER" id="PTHR43825:SF1">
    <property type="entry name" value="TRANSKETOLASE-LIKE PYRIMIDINE-BINDING DOMAIN-CONTAINING PROTEIN"/>
    <property type="match status" value="1"/>
</dbReference>
<sequence length="653" mass="71844">MPAISLDQEKLTDDQLKTLDDMWRRCVRRIILSTTLAGSGHPGGSMSSLHLLLMLYSTLRHRPHDPGWTERDRLIVSMGHISPGVYAVLCEFGYIAEDAMLLEFRRAGSSFAGHVETCVPGVEWNTGNLGQGLSAATGMALALRLRQRDARVAALMGDGEQQKGQVSEARRFAWKYKLSNLLGIVDRNRLQIGGDTQTVMPQRIRDEYAASGWNVISVEDGHDYREIFDALRRVHRRDVPDPARPSVIVARTVMGKGISFMENNAHYHGCALTEDEAERAFAELGMENALASFQEKRRHHRLFQSAYCPAIPYPEIHEGSPREYGADVRIDNRSAYGAALEDLARLNNTGDTPKILGFSCDLEGSVKMKGFHKVSPDAFFEAGIQEHHTATVSGAVSREGFAVFFSTFGVFGVSEVYNQHRLNDINGSQLKLVCTHLGLDVGEDGQTHQCIDYIGLLQNLYHFSIFIPADPNQTDRIVRHAAQHPGNCFVGMGRSKTPVLTDRDGVPLYGGDYRFRPGRADWVRRGSDGAILAYGPMVAIALEAQRLLEEEDGLKVAVVNCASIKPLDEDAVIEAAGTGLILTVEDHHVETGLGARVAGVLADRAVSCRLVRLGVKHYGHSGAPRELYRMEGLDAPAILDAFRKAHAAVRSGK</sequence>
<comment type="cofactor">
    <cofactor evidence="3">
        <name>thiamine diphosphate</name>
        <dbReference type="ChEBI" id="CHEBI:58937"/>
    </cofactor>
</comment>
<dbReference type="Pfam" id="PF02780">
    <property type="entry name" value="Transketolase_C"/>
    <property type="match status" value="1"/>
</dbReference>